<dbReference type="Gene3D" id="3.90.550.10">
    <property type="entry name" value="Spore Coat Polysaccharide Biosynthesis Protein SpsA, Chain A"/>
    <property type="match status" value="1"/>
</dbReference>
<dbReference type="CDD" id="cd00761">
    <property type="entry name" value="Glyco_tranf_GTA_type"/>
    <property type="match status" value="1"/>
</dbReference>
<feature type="domain" description="Glycosyltransferase 2-like" evidence="1">
    <location>
        <begin position="4"/>
        <end position="112"/>
    </location>
</feature>
<dbReference type="Proteomes" id="UP000005358">
    <property type="component" value="Chromosome"/>
</dbReference>
<dbReference type="RefSeq" id="WP_003480198.1">
    <property type="nucleotide sequence ID" value="NZ_CM001477.1"/>
</dbReference>
<comment type="caution">
    <text evidence="2">The sequence shown here is derived from an EMBL/GenBank/DDBJ whole genome shotgun (WGS) entry which is preliminary data.</text>
</comment>
<dbReference type="Pfam" id="PF00535">
    <property type="entry name" value="Glycos_transf_2"/>
    <property type="match status" value="1"/>
</dbReference>
<name>A0AAV3FFN6_CLOPF</name>
<dbReference type="EMBL" id="AFES01000013">
    <property type="protein sequence ID" value="EIA18229.1"/>
    <property type="molecule type" value="Genomic_DNA"/>
</dbReference>
<dbReference type="InterPro" id="IPR050834">
    <property type="entry name" value="Glycosyltransf_2"/>
</dbReference>
<proteinExistence type="predicted"/>
<organism evidence="2 3">
    <name type="scientific">Clostridium perfringens F262</name>
    <dbReference type="NCBI Taxonomy" id="883064"/>
    <lineage>
        <taxon>Bacteria</taxon>
        <taxon>Bacillati</taxon>
        <taxon>Bacillota</taxon>
        <taxon>Clostridia</taxon>
        <taxon>Eubacteriales</taxon>
        <taxon>Clostridiaceae</taxon>
        <taxon>Clostridium</taxon>
    </lineage>
</organism>
<dbReference type="InterPro" id="IPR001173">
    <property type="entry name" value="Glyco_trans_2-like"/>
</dbReference>
<dbReference type="PANTHER" id="PTHR43685:SF3">
    <property type="entry name" value="SLR2126 PROTEIN"/>
    <property type="match status" value="1"/>
</dbReference>
<dbReference type="AlphaFoldDB" id="A0AAV3FFN6"/>
<dbReference type="GO" id="GO:0016740">
    <property type="term" value="F:transferase activity"/>
    <property type="evidence" value="ECO:0007669"/>
    <property type="project" value="UniProtKB-KW"/>
</dbReference>
<evidence type="ECO:0000313" key="2">
    <source>
        <dbReference type="EMBL" id="EIA18229.1"/>
    </source>
</evidence>
<keyword evidence="2" id="KW-0808">Transferase</keyword>
<sequence>MKFSLILVTLGRDKELYNLFESLLNQEYKNFEVIVVDQNSDDRVLNCVTKYNKFLEIKYKRSEIKGCSYNRNLGLKFVEGDIIAFTDDDCTYNSELLKNIIKDFNKFESDDIISYEIIDKNLNKKLSAFPDEITVINTKNMFDCLMSSSVFIKYKNLVDIYFDEKLGVGSIFGSCEDSDLIYNLLNKGYKAIFIPKELIYHPCKEYPDYVGYKYGLGLGAFVKKTIKKYHKGDMIFFIIKEVIKAFLGIFIRPKRRAYYWNTLKGRIVGFIKYK</sequence>
<gene>
    <name evidence="2" type="ORF">HA1_02502</name>
</gene>
<evidence type="ECO:0000313" key="3">
    <source>
        <dbReference type="Proteomes" id="UP000005358"/>
    </source>
</evidence>
<evidence type="ECO:0000259" key="1">
    <source>
        <dbReference type="Pfam" id="PF00535"/>
    </source>
</evidence>
<accession>A0AAV3FFN6</accession>
<dbReference type="InterPro" id="IPR029044">
    <property type="entry name" value="Nucleotide-diphossugar_trans"/>
</dbReference>
<protein>
    <submittedName>
        <fullName evidence="2">Glycosyl transferase family 2</fullName>
    </submittedName>
</protein>
<dbReference type="SUPFAM" id="SSF53448">
    <property type="entry name" value="Nucleotide-diphospho-sugar transferases"/>
    <property type="match status" value="1"/>
</dbReference>
<reference evidence="2 3" key="1">
    <citation type="journal article" date="2012" name="PLoS ONE">
        <title>Genome Sequencing and Analysis of a Type A Clostridium perfringens Isolate from a Case of Bovine Clostridial Abomasitis.</title>
        <authorList>
            <person name="Nowell V.J."/>
            <person name="Kropinski A.M."/>
            <person name="Songer J.G."/>
            <person name="Macinnes J.I."/>
            <person name="Parreira V.R."/>
            <person name="Prescott J.F."/>
        </authorList>
    </citation>
    <scope>NUCLEOTIDE SEQUENCE [LARGE SCALE GENOMIC DNA]</scope>
    <source>
        <strain evidence="2 3">F262</strain>
    </source>
</reference>
<dbReference type="PANTHER" id="PTHR43685">
    <property type="entry name" value="GLYCOSYLTRANSFERASE"/>
    <property type="match status" value="1"/>
</dbReference>